<dbReference type="Proteomes" id="UP001529510">
    <property type="component" value="Unassembled WGS sequence"/>
</dbReference>
<evidence type="ECO:0000313" key="3">
    <source>
        <dbReference type="Proteomes" id="UP001529510"/>
    </source>
</evidence>
<dbReference type="EMBL" id="JAMKFB020000004">
    <property type="protein sequence ID" value="KAL0195713.1"/>
    <property type="molecule type" value="Genomic_DNA"/>
</dbReference>
<comment type="caution">
    <text evidence="2">The sequence shown here is derived from an EMBL/GenBank/DDBJ whole genome shotgun (WGS) entry which is preliminary data.</text>
</comment>
<feature type="domain" description="Ceramide kinase PH" evidence="1">
    <location>
        <begin position="8"/>
        <end position="41"/>
    </location>
</feature>
<protein>
    <recommendedName>
        <fullName evidence="1">Ceramide kinase PH domain-containing protein</fullName>
    </recommendedName>
</protein>
<evidence type="ECO:0000313" key="2">
    <source>
        <dbReference type="EMBL" id="KAL0195713.1"/>
    </source>
</evidence>
<accession>A0ABD0RAZ7</accession>
<keyword evidence="3" id="KW-1185">Reference proteome</keyword>
<evidence type="ECO:0000259" key="1">
    <source>
        <dbReference type="Pfam" id="PF25382"/>
    </source>
</evidence>
<reference evidence="2 3" key="1">
    <citation type="submission" date="2024-05" db="EMBL/GenBank/DDBJ databases">
        <title>Genome sequencing and assembly of Indian major carp, Cirrhinus mrigala (Hamilton, 1822).</title>
        <authorList>
            <person name="Mohindra V."/>
            <person name="Chowdhury L.M."/>
            <person name="Lal K."/>
            <person name="Jena J.K."/>
        </authorList>
    </citation>
    <scope>NUCLEOTIDE SEQUENCE [LARGE SCALE GENOMIC DNA]</scope>
    <source>
        <strain evidence="2">CM1030</strain>
        <tissue evidence="2">Blood</tissue>
    </source>
</reference>
<proteinExistence type="predicted"/>
<organism evidence="2 3">
    <name type="scientific">Cirrhinus mrigala</name>
    <name type="common">Mrigala</name>
    <dbReference type="NCBI Taxonomy" id="683832"/>
    <lineage>
        <taxon>Eukaryota</taxon>
        <taxon>Metazoa</taxon>
        <taxon>Chordata</taxon>
        <taxon>Craniata</taxon>
        <taxon>Vertebrata</taxon>
        <taxon>Euteleostomi</taxon>
        <taxon>Actinopterygii</taxon>
        <taxon>Neopterygii</taxon>
        <taxon>Teleostei</taxon>
        <taxon>Ostariophysi</taxon>
        <taxon>Cypriniformes</taxon>
        <taxon>Cyprinidae</taxon>
        <taxon>Labeoninae</taxon>
        <taxon>Labeonini</taxon>
        <taxon>Cirrhinus</taxon>
    </lineage>
</organism>
<sequence>MEKQSRLLCSELCVQRRLYEVTLNCAILAWKDIQNAKKHTGRAIYGAVKA</sequence>
<dbReference type="AlphaFoldDB" id="A0ABD0RAZ7"/>
<dbReference type="InterPro" id="IPR057465">
    <property type="entry name" value="CERK_PH"/>
</dbReference>
<dbReference type="Pfam" id="PF25382">
    <property type="entry name" value="PH_CERK"/>
    <property type="match status" value="1"/>
</dbReference>
<name>A0ABD0RAZ7_CIRMR</name>
<gene>
    <name evidence="2" type="ORF">M9458_009285</name>
</gene>
<feature type="non-terminal residue" evidence="2">
    <location>
        <position position="50"/>
    </location>
</feature>